<evidence type="ECO:0000313" key="3">
    <source>
        <dbReference type="Proteomes" id="UP000824596"/>
    </source>
</evidence>
<dbReference type="AlphaFoldDB" id="A0A9P8MVX1"/>
<accession>A0A9P8MVX1</accession>
<name>A0A9P8MVX1_9HYPO</name>
<proteinExistence type="predicted"/>
<dbReference type="RefSeq" id="XP_044718892.1">
    <property type="nucleotide sequence ID" value="XM_044865928.1"/>
</dbReference>
<feature type="compositionally biased region" description="Low complexity" evidence="1">
    <location>
        <begin position="99"/>
        <end position="134"/>
    </location>
</feature>
<organism evidence="2 3">
    <name type="scientific">Hirsutella rhossiliensis</name>
    <dbReference type="NCBI Taxonomy" id="111463"/>
    <lineage>
        <taxon>Eukaryota</taxon>
        <taxon>Fungi</taxon>
        <taxon>Dikarya</taxon>
        <taxon>Ascomycota</taxon>
        <taxon>Pezizomycotina</taxon>
        <taxon>Sordariomycetes</taxon>
        <taxon>Hypocreomycetidae</taxon>
        <taxon>Hypocreales</taxon>
        <taxon>Ophiocordycipitaceae</taxon>
        <taxon>Hirsutella</taxon>
    </lineage>
</organism>
<evidence type="ECO:0000313" key="2">
    <source>
        <dbReference type="EMBL" id="KAH0961379.1"/>
    </source>
</evidence>
<reference evidence="2" key="1">
    <citation type="submission" date="2021-09" db="EMBL/GenBank/DDBJ databases">
        <title>A high-quality genome of the endoparasitic fungus Hirsutella rhossiliensis with a comparison of Hirsutella genomes reveals transposable elements contributing to genome size variation.</title>
        <authorList>
            <person name="Lin R."/>
            <person name="Jiao Y."/>
            <person name="Sun X."/>
            <person name="Ling J."/>
            <person name="Xie B."/>
            <person name="Cheng X."/>
        </authorList>
    </citation>
    <scope>NUCLEOTIDE SEQUENCE</scope>
    <source>
        <strain evidence="2">HR02</strain>
    </source>
</reference>
<sequence length="215" mass="21633">MLTLSSLETISSAPLTCTLAYNAPIQGCSLGDFSKKTCSRSCLQSIDGIQATIQTICGSTKASQNSLLSRAQKGGLVDALCGTGSGADTTVIVTPSRSISVTPTSTTSTSSSSPRVSRASTPTLSPSSTTSSTSIVAQPSNNPGSLEPTSTPSRPQPPADRETSTSSVAQGPTFSPQSGGGSPFDLATSTSPATKKQLSAMSILVGWALAALLVQ</sequence>
<comment type="caution">
    <text evidence="2">The sequence shown here is derived from an EMBL/GenBank/DDBJ whole genome shotgun (WGS) entry which is preliminary data.</text>
</comment>
<dbReference type="GeneID" id="68356586"/>
<evidence type="ECO:0000256" key="1">
    <source>
        <dbReference type="SAM" id="MobiDB-lite"/>
    </source>
</evidence>
<feature type="compositionally biased region" description="Polar residues" evidence="1">
    <location>
        <begin position="164"/>
        <end position="177"/>
    </location>
</feature>
<dbReference type="OrthoDB" id="5427833at2759"/>
<dbReference type="Proteomes" id="UP000824596">
    <property type="component" value="Unassembled WGS sequence"/>
</dbReference>
<dbReference type="EMBL" id="JAIZPD010000008">
    <property type="protein sequence ID" value="KAH0961379.1"/>
    <property type="molecule type" value="Genomic_DNA"/>
</dbReference>
<feature type="region of interest" description="Disordered" evidence="1">
    <location>
        <begin position="99"/>
        <end position="190"/>
    </location>
</feature>
<gene>
    <name evidence="2" type="ORF">HRG_07457</name>
</gene>
<feature type="compositionally biased region" description="Polar residues" evidence="1">
    <location>
        <begin position="135"/>
        <end position="153"/>
    </location>
</feature>
<keyword evidence="3" id="KW-1185">Reference proteome</keyword>
<protein>
    <submittedName>
        <fullName evidence="2">Uncharacterized protein</fullName>
    </submittedName>
</protein>